<keyword evidence="7 10" id="KW-0143">Chaperone</keyword>
<feature type="region of interest" description="C" evidence="10">
    <location>
        <begin position="551"/>
        <end position="623"/>
    </location>
</feature>
<evidence type="ECO:0000256" key="9">
    <source>
        <dbReference type="ARBA" id="ARBA00070675"/>
    </source>
</evidence>
<evidence type="ECO:0000256" key="7">
    <source>
        <dbReference type="ARBA" id="ARBA00023186"/>
    </source>
</evidence>
<evidence type="ECO:0000256" key="5">
    <source>
        <dbReference type="ARBA" id="ARBA00022840"/>
    </source>
</evidence>
<evidence type="ECO:0000256" key="8">
    <source>
        <dbReference type="ARBA" id="ARBA00058590"/>
    </source>
</evidence>
<reference evidence="14 15" key="1">
    <citation type="journal article" date="2012" name="J. Bacteriol.">
        <title>Complete Genome Sequence of Helicobacter cinaedi Type Strain ATCC BAA-847.</title>
        <authorList>
            <person name="Miyoshi-Akiyama T."/>
            <person name="Takeshita N."/>
            <person name="Ohmagari N."/>
            <person name="Kirikae T."/>
        </authorList>
    </citation>
    <scope>NUCLEOTIDE SEQUENCE [LARGE SCALE GENOMIC DNA]</scope>
    <source>
        <strain evidence="14 15">ATCC BAA-847</strain>
    </source>
</reference>
<dbReference type="FunFam" id="3.30.565.10:FF:000009">
    <property type="entry name" value="Molecular chaperone HtpG"/>
    <property type="match status" value="1"/>
</dbReference>
<dbReference type="InterPro" id="IPR003594">
    <property type="entry name" value="HATPase_dom"/>
</dbReference>
<dbReference type="AlphaFoldDB" id="A0AAI8MM16"/>
<dbReference type="Gene3D" id="3.30.230.80">
    <property type="match status" value="1"/>
</dbReference>
<dbReference type="Gene3D" id="1.20.120.790">
    <property type="entry name" value="Heat shock protein 90, C-terminal domain"/>
    <property type="match status" value="1"/>
</dbReference>
<feature type="binding site" evidence="11">
    <location>
        <position position="170"/>
    </location>
    <ligand>
        <name>ATP</name>
        <dbReference type="ChEBI" id="CHEBI:30616"/>
    </ligand>
</feature>
<organism evidence="14 15">
    <name type="scientific">Helicobacter cinaedi CCUG 18818 = ATCC BAA-847</name>
    <dbReference type="NCBI Taxonomy" id="537971"/>
    <lineage>
        <taxon>Bacteria</taxon>
        <taxon>Pseudomonadati</taxon>
        <taxon>Campylobacterota</taxon>
        <taxon>Epsilonproteobacteria</taxon>
        <taxon>Campylobacterales</taxon>
        <taxon>Helicobacteraceae</taxon>
        <taxon>Helicobacter</taxon>
    </lineage>
</organism>
<evidence type="ECO:0000313" key="15">
    <source>
        <dbReference type="Proteomes" id="UP000006036"/>
    </source>
</evidence>
<evidence type="ECO:0000256" key="12">
    <source>
        <dbReference type="SAM" id="MobiDB-lite"/>
    </source>
</evidence>
<comment type="function">
    <text evidence="8 10">Molecular chaperone. Has ATPase activity.</text>
</comment>
<keyword evidence="6 10" id="KW-0346">Stress response</keyword>
<feature type="binding site" evidence="11">
    <location>
        <position position="36"/>
    </location>
    <ligand>
        <name>ATP</name>
        <dbReference type="ChEBI" id="CHEBI:30616"/>
    </ligand>
</feature>
<evidence type="ECO:0000313" key="14">
    <source>
        <dbReference type="EMBL" id="BAM32195.1"/>
    </source>
</evidence>
<evidence type="ECO:0000256" key="4">
    <source>
        <dbReference type="ARBA" id="ARBA00022741"/>
    </source>
</evidence>
<dbReference type="SUPFAM" id="SSF110942">
    <property type="entry name" value="HSP90 C-terminal domain"/>
    <property type="match status" value="1"/>
</dbReference>
<comment type="similarity">
    <text evidence="2 10">Belongs to the heat shock protein 90 family.</text>
</comment>
<dbReference type="NCBIfam" id="NF003555">
    <property type="entry name" value="PRK05218.1"/>
    <property type="match status" value="1"/>
</dbReference>
<feature type="binding site" evidence="11">
    <location>
        <position position="32"/>
    </location>
    <ligand>
        <name>ATP</name>
        <dbReference type="ChEBI" id="CHEBI:30616"/>
    </ligand>
</feature>
<proteinExistence type="inferred from homology"/>
<evidence type="ECO:0000256" key="3">
    <source>
        <dbReference type="ARBA" id="ARBA00022490"/>
    </source>
</evidence>
<keyword evidence="5 10" id="KW-0067">ATP-binding</keyword>
<evidence type="ECO:0000259" key="13">
    <source>
        <dbReference type="SMART" id="SM00387"/>
    </source>
</evidence>
<feature type="region of interest" description="Disordered" evidence="12">
    <location>
        <begin position="215"/>
        <end position="235"/>
    </location>
</feature>
<feature type="domain" description="Histidine kinase/HSP90-like ATPase" evidence="13">
    <location>
        <begin position="25"/>
        <end position="180"/>
    </location>
</feature>
<dbReference type="InterPro" id="IPR036890">
    <property type="entry name" value="HATPase_C_sf"/>
</dbReference>
<comment type="subcellular location">
    <subcellularLocation>
        <location evidence="1 10">Cytoplasm</location>
    </subcellularLocation>
</comment>
<dbReference type="InterPro" id="IPR019805">
    <property type="entry name" value="Heat_shock_protein_90_CS"/>
</dbReference>
<dbReference type="RefSeq" id="WP_015453463.1">
    <property type="nucleotide sequence ID" value="NC_020555.1"/>
</dbReference>
<dbReference type="PROSITE" id="PS00298">
    <property type="entry name" value="HSP90"/>
    <property type="match status" value="1"/>
</dbReference>
<dbReference type="SUPFAM" id="SSF55874">
    <property type="entry name" value="ATPase domain of HSP90 chaperone/DNA topoisomerase II/histidine kinase"/>
    <property type="match status" value="1"/>
</dbReference>
<evidence type="ECO:0000256" key="11">
    <source>
        <dbReference type="PIRSR" id="PIRSR002583-1"/>
    </source>
</evidence>
<comment type="caution">
    <text evidence="10">Lacks conserved residue(s) required for the propagation of feature annotation.</text>
</comment>
<dbReference type="Pfam" id="PF00183">
    <property type="entry name" value="HSP90"/>
    <property type="match status" value="1"/>
</dbReference>
<dbReference type="InterPro" id="IPR001404">
    <property type="entry name" value="Hsp90_fam"/>
</dbReference>
<dbReference type="HAMAP" id="MF_00505">
    <property type="entry name" value="HSP90"/>
    <property type="match status" value="1"/>
</dbReference>
<feature type="binding site" evidence="11">
    <location>
        <position position="83"/>
    </location>
    <ligand>
        <name>ATP</name>
        <dbReference type="ChEBI" id="CHEBI:30616"/>
    </ligand>
</feature>
<dbReference type="KEGG" id="hcb:HCBAA847_0957"/>
<evidence type="ECO:0000256" key="2">
    <source>
        <dbReference type="ARBA" id="ARBA00008239"/>
    </source>
</evidence>
<dbReference type="Proteomes" id="UP000006036">
    <property type="component" value="Chromosome 1"/>
</dbReference>
<dbReference type="Gene3D" id="3.30.565.10">
    <property type="entry name" value="Histidine kinase-like ATPase, C-terminal domain"/>
    <property type="match status" value="1"/>
</dbReference>
<dbReference type="InterPro" id="IPR020575">
    <property type="entry name" value="Hsp90_N"/>
</dbReference>
<dbReference type="GO" id="GO:0140662">
    <property type="term" value="F:ATP-dependent protein folding chaperone"/>
    <property type="evidence" value="ECO:0007669"/>
    <property type="project" value="InterPro"/>
</dbReference>
<gene>
    <name evidence="10 14" type="primary">htpG</name>
    <name evidence="14" type="ORF">HCBAA847_0957</name>
</gene>
<feature type="compositionally biased region" description="Basic and acidic residues" evidence="12">
    <location>
        <begin position="215"/>
        <end position="232"/>
    </location>
</feature>
<feature type="binding site" evidence="11">
    <location>
        <position position="97"/>
    </location>
    <ligand>
        <name>ATP</name>
        <dbReference type="ChEBI" id="CHEBI:30616"/>
    </ligand>
</feature>
<keyword evidence="4 10" id="KW-0547">Nucleotide-binding</keyword>
<dbReference type="PRINTS" id="PR00775">
    <property type="entry name" value="HEATSHOCK90"/>
</dbReference>
<dbReference type="GO" id="GO:0051082">
    <property type="term" value="F:unfolded protein binding"/>
    <property type="evidence" value="ECO:0007669"/>
    <property type="project" value="UniProtKB-UniRule"/>
</dbReference>
<accession>A0AAI8MM16</accession>
<dbReference type="PIRSF" id="PIRSF002583">
    <property type="entry name" value="Hsp90"/>
    <property type="match status" value="1"/>
</dbReference>
<feature type="binding site" evidence="11">
    <location>
        <begin position="98"/>
        <end position="99"/>
    </location>
    <ligand>
        <name>ATP</name>
        <dbReference type="ChEBI" id="CHEBI:30616"/>
    </ligand>
</feature>
<evidence type="ECO:0000256" key="6">
    <source>
        <dbReference type="ARBA" id="ARBA00023016"/>
    </source>
</evidence>
<dbReference type="SMART" id="SM00387">
    <property type="entry name" value="HATPase_c"/>
    <property type="match status" value="1"/>
</dbReference>
<feature type="binding site" evidence="11">
    <location>
        <begin position="120"/>
        <end position="125"/>
    </location>
    <ligand>
        <name>ATP</name>
        <dbReference type="ChEBI" id="CHEBI:30616"/>
    </ligand>
</feature>
<sequence>MATKHQFQTEITQLLDLMIHSLYSNKEIFLRELVSNASDALDKLSYLTLTQDNLKSLSFEPRIDISFDEQKKTLTIEDNGIGMSESDMKEHLGIIAKSGTKSFLSQLSGDKKKDSALIGQFGVGFYSAFMVAHRVVVQSKKAGEEKAYAWVSEGKGEYEIGECIKESQGTQITLYLRDEDAHFASRWEIENIIHKYSQHIAFPIYLHYTETKSENAEDSKKGDSTKESKENKQSQINTAKALWKIPKSKLKDKDYKEFYATLSHDNNEPMRWIHTKVEGNLEYTTLFYIPSKAPFDLFRVDYQSGVKLYVKRVFITDDDKELLPPYLRFVRGVIDSEDLPLNVSREILQQNKILANIKSASTKKILGEIANIAKNEEEYKKFYEQFGKVLKEGLYGDYENKDKILELLRFESVKAESISLKAYKEAMSSEQKSIYYMLGENKEAIKNAPLLEKYAQKGFDVLLLSDEIDAVVMPMIGEYDKTPLKSINSKEALEELGEQSIDEATQQAYEPLIKAFKDTLGEQISEVKLSQLGDSPITLIKEDSNPMMANLMAQMGQKLPESKPILELNITHPLFEKLKTANAEKIAQSATLLFGAAVVLEGNNLENAKAFNAELHALLLQSL</sequence>
<evidence type="ECO:0000256" key="10">
    <source>
        <dbReference type="HAMAP-Rule" id="MF_00505"/>
    </source>
</evidence>
<feature type="binding site" evidence="11">
    <location>
        <position position="345"/>
    </location>
    <ligand>
        <name>ATP</name>
        <dbReference type="ChEBI" id="CHEBI:30616"/>
    </ligand>
</feature>
<name>A0AAI8MM16_9HELI</name>
<dbReference type="Gene3D" id="3.40.50.11260">
    <property type="match status" value="1"/>
</dbReference>
<dbReference type="PANTHER" id="PTHR11528">
    <property type="entry name" value="HEAT SHOCK PROTEIN 90 FAMILY MEMBER"/>
    <property type="match status" value="1"/>
</dbReference>
<dbReference type="FunFam" id="3.30.230.80:FF:000002">
    <property type="entry name" value="Molecular chaperone HtpG"/>
    <property type="match status" value="1"/>
</dbReference>
<dbReference type="InterPro" id="IPR037196">
    <property type="entry name" value="HSP90_C"/>
</dbReference>
<comment type="subunit">
    <text evidence="10">Homodimer.</text>
</comment>
<dbReference type="Pfam" id="PF13589">
    <property type="entry name" value="HATPase_c_3"/>
    <property type="match status" value="1"/>
</dbReference>
<keyword evidence="3 10" id="KW-0963">Cytoplasm</keyword>
<evidence type="ECO:0000256" key="1">
    <source>
        <dbReference type="ARBA" id="ARBA00004496"/>
    </source>
</evidence>
<dbReference type="SUPFAM" id="SSF54211">
    <property type="entry name" value="Ribosomal protein S5 domain 2-like"/>
    <property type="match status" value="1"/>
</dbReference>
<dbReference type="GO" id="GO:0005524">
    <property type="term" value="F:ATP binding"/>
    <property type="evidence" value="ECO:0007669"/>
    <property type="project" value="UniProtKB-UniRule"/>
</dbReference>
<feature type="region of interest" description="A; substrate-binding" evidence="10">
    <location>
        <begin position="1"/>
        <end position="345"/>
    </location>
</feature>
<dbReference type="CDD" id="cd16927">
    <property type="entry name" value="HATPase_Hsp90-like"/>
    <property type="match status" value="1"/>
</dbReference>
<dbReference type="EMBL" id="AP012492">
    <property type="protein sequence ID" value="BAM32195.1"/>
    <property type="molecule type" value="Genomic_DNA"/>
</dbReference>
<protein>
    <recommendedName>
        <fullName evidence="9 10">Chaperone protein HtpG</fullName>
    </recommendedName>
    <alternativeName>
        <fullName evidence="10">Heat shock protein HtpG</fullName>
    </alternativeName>
    <alternativeName>
        <fullName evidence="10">High temperature protein G</fullName>
    </alternativeName>
</protein>
<dbReference type="GO" id="GO:0016887">
    <property type="term" value="F:ATP hydrolysis activity"/>
    <property type="evidence" value="ECO:0007669"/>
    <property type="project" value="InterPro"/>
</dbReference>
<dbReference type="InterPro" id="IPR020568">
    <property type="entry name" value="Ribosomal_Su5_D2-typ_SF"/>
</dbReference>
<dbReference type="GO" id="GO:0005737">
    <property type="term" value="C:cytoplasm"/>
    <property type="evidence" value="ECO:0007669"/>
    <property type="project" value="UniProtKB-SubCell"/>
</dbReference>
<feature type="binding site" evidence="11">
    <location>
        <position position="78"/>
    </location>
    <ligand>
        <name>ATP</name>
        <dbReference type="ChEBI" id="CHEBI:30616"/>
    </ligand>
</feature>